<comment type="caution">
    <text evidence="1">The sequence shown here is derived from an EMBL/GenBank/DDBJ whole genome shotgun (WGS) entry which is preliminary data.</text>
</comment>
<name>A0A7X3FFP7_9BACL</name>
<dbReference type="RefSeq" id="WP_157333327.1">
    <property type="nucleotide sequence ID" value="NZ_RHLK01000002.1"/>
</dbReference>
<proteinExistence type="predicted"/>
<gene>
    <name evidence="1" type="ORF">EDM21_04715</name>
</gene>
<dbReference type="EMBL" id="RHLK01000002">
    <property type="protein sequence ID" value="MVO98826.1"/>
    <property type="molecule type" value="Genomic_DNA"/>
</dbReference>
<keyword evidence="2" id="KW-1185">Reference proteome</keyword>
<accession>A0A7X3FFP7</accession>
<dbReference type="AlphaFoldDB" id="A0A7X3FFP7"/>
<sequence>MATIHIQKRTIVSRAEYNTEAPNPANSEVKTYLLSPEELAYYRNLPMSEADKAFKPSLKVVAMEKREEHADSGPAPDSAS</sequence>
<evidence type="ECO:0000313" key="1">
    <source>
        <dbReference type="EMBL" id="MVO98826.1"/>
    </source>
</evidence>
<evidence type="ECO:0000313" key="2">
    <source>
        <dbReference type="Proteomes" id="UP000490800"/>
    </source>
</evidence>
<dbReference type="OrthoDB" id="2625695at2"/>
<organism evidence="1 2">
    <name type="scientific">Paenibacillus lutrae</name>
    <dbReference type="NCBI Taxonomy" id="2078573"/>
    <lineage>
        <taxon>Bacteria</taxon>
        <taxon>Bacillati</taxon>
        <taxon>Bacillota</taxon>
        <taxon>Bacilli</taxon>
        <taxon>Bacillales</taxon>
        <taxon>Paenibacillaceae</taxon>
        <taxon>Paenibacillus</taxon>
    </lineage>
</organism>
<reference evidence="1 2" key="1">
    <citation type="journal article" date="2019" name="Microorganisms">
        <title>Paenibacillus lutrae sp. nov., A Chitinolytic Species Isolated from A River Otter in Castril Natural Park, Granada, Spain.</title>
        <authorList>
            <person name="Rodriguez M."/>
            <person name="Reina J.C."/>
            <person name="Bejar V."/>
            <person name="Llamas I."/>
        </authorList>
    </citation>
    <scope>NUCLEOTIDE SEQUENCE [LARGE SCALE GENOMIC DNA]</scope>
    <source>
        <strain evidence="1 2">N10</strain>
    </source>
</reference>
<dbReference type="Proteomes" id="UP000490800">
    <property type="component" value="Unassembled WGS sequence"/>
</dbReference>
<protein>
    <submittedName>
        <fullName evidence="1">Uncharacterized protein</fullName>
    </submittedName>
</protein>